<name>A0A9P6E7C4_9AGAR</name>
<reference evidence="1" key="1">
    <citation type="submission" date="2020-11" db="EMBL/GenBank/DDBJ databases">
        <authorList>
            <consortium name="DOE Joint Genome Institute"/>
            <person name="Ahrendt S."/>
            <person name="Riley R."/>
            <person name="Andreopoulos W."/>
            <person name="Labutti K."/>
            <person name="Pangilinan J."/>
            <person name="Ruiz-Duenas F.J."/>
            <person name="Barrasa J.M."/>
            <person name="Sanchez-Garcia M."/>
            <person name="Camarero S."/>
            <person name="Miyauchi S."/>
            <person name="Serrano A."/>
            <person name="Linde D."/>
            <person name="Babiker R."/>
            <person name="Drula E."/>
            <person name="Ayuso-Fernandez I."/>
            <person name="Pacheco R."/>
            <person name="Padilla G."/>
            <person name="Ferreira P."/>
            <person name="Barriuso J."/>
            <person name="Kellner H."/>
            <person name="Castanera R."/>
            <person name="Alfaro M."/>
            <person name="Ramirez L."/>
            <person name="Pisabarro A.G."/>
            <person name="Kuo A."/>
            <person name="Tritt A."/>
            <person name="Lipzen A."/>
            <person name="He G."/>
            <person name="Yan M."/>
            <person name="Ng V."/>
            <person name="Cullen D."/>
            <person name="Martin F."/>
            <person name="Rosso M.-N."/>
            <person name="Henrissat B."/>
            <person name="Hibbett D."/>
            <person name="Martinez A.T."/>
            <person name="Grigoriev I.V."/>
        </authorList>
    </citation>
    <scope>NUCLEOTIDE SEQUENCE</scope>
    <source>
        <strain evidence="1">CBS 506.95</strain>
    </source>
</reference>
<accession>A0A9P6E7C4</accession>
<gene>
    <name evidence="1" type="ORF">CPB83DRAFT_651833</name>
</gene>
<sequence length="275" mass="30852">MFTVSRTPVSETWLSTTPSMTVGGKRLESSKTIAMNRSRMSTTSINSELFPELLSWSAIIDFTQRSAALPQPIPSDVTEEDETDISTVDERRTSASLSQIFDPTTLAIGFDISCLDGLDDRLIYTPKESFVDWCWSECVGTPPSETAKVVEECRTPTPSTLKVKLDRRSLFDWSSDESSSDSDECATARGSEDMDTVEFGEAVHLRSPYPIADLPPYESLYWNPKVKPIISLPFERHNVPDPNDSVGYFPMPHQQPKKLPRRLTSLLQFGKRQMA</sequence>
<evidence type="ECO:0000313" key="1">
    <source>
        <dbReference type="EMBL" id="KAF9523867.1"/>
    </source>
</evidence>
<dbReference type="Proteomes" id="UP000807306">
    <property type="component" value="Unassembled WGS sequence"/>
</dbReference>
<comment type="caution">
    <text evidence="1">The sequence shown here is derived from an EMBL/GenBank/DDBJ whole genome shotgun (WGS) entry which is preliminary data.</text>
</comment>
<dbReference type="EMBL" id="MU157909">
    <property type="protein sequence ID" value="KAF9523867.1"/>
    <property type="molecule type" value="Genomic_DNA"/>
</dbReference>
<evidence type="ECO:0000313" key="2">
    <source>
        <dbReference type="Proteomes" id="UP000807306"/>
    </source>
</evidence>
<keyword evidence="2" id="KW-1185">Reference proteome</keyword>
<dbReference type="OrthoDB" id="2793621at2759"/>
<dbReference type="AlphaFoldDB" id="A0A9P6E7C4"/>
<proteinExistence type="predicted"/>
<organism evidence="1 2">
    <name type="scientific">Crepidotus variabilis</name>
    <dbReference type="NCBI Taxonomy" id="179855"/>
    <lineage>
        <taxon>Eukaryota</taxon>
        <taxon>Fungi</taxon>
        <taxon>Dikarya</taxon>
        <taxon>Basidiomycota</taxon>
        <taxon>Agaricomycotina</taxon>
        <taxon>Agaricomycetes</taxon>
        <taxon>Agaricomycetidae</taxon>
        <taxon>Agaricales</taxon>
        <taxon>Agaricineae</taxon>
        <taxon>Crepidotaceae</taxon>
        <taxon>Crepidotus</taxon>
    </lineage>
</organism>
<protein>
    <submittedName>
        <fullName evidence="1">Uncharacterized protein</fullName>
    </submittedName>
</protein>